<evidence type="ECO:0000256" key="2">
    <source>
        <dbReference type="ARBA" id="ARBA00022692"/>
    </source>
</evidence>
<evidence type="ECO:0000313" key="8">
    <source>
        <dbReference type="EMBL" id="SDT67147.1"/>
    </source>
</evidence>
<keyword evidence="6" id="KW-1003">Cell membrane</keyword>
<dbReference type="PANTHER" id="PTHR43229">
    <property type="entry name" value="NODULATION PROTEIN J"/>
    <property type="match status" value="1"/>
</dbReference>
<sequence>MLTTTLAGRSAAVAQRNVTALKSAYWLAMLGGLLEPVLYLFSIGLGVGALIGDIPLPGGRMVSYAEFVAPAMLAASAMSGALAETTFNFFGKMKFWRLYEGILATPVRPIEIALGELCWAMLRGSVYSAAFLVVMVVMDLTTPARALLAFPASVLIGFAFGGLGLAISTVIRGWQDFDLISAGQFALFLFSGTFAPAGAYPEVLRWLIEVTPLYRAVDLIRGLTLGEAGLMQLLDVAYLLALTVAGLLIAGRRMERQLCK</sequence>
<evidence type="ECO:0000256" key="3">
    <source>
        <dbReference type="ARBA" id="ARBA00022989"/>
    </source>
</evidence>
<evidence type="ECO:0000256" key="1">
    <source>
        <dbReference type="ARBA" id="ARBA00004141"/>
    </source>
</evidence>
<feature type="transmembrane region" description="Helical" evidence="6">
    <location>
        <begin position="179"/>
        <end position="200"/>
    </location>
</feature>
<evidence type="ECO:0000259" key="7">
    <source>
        <dbReference type="PROSITE" id="PS51012"/>
    </source>
</evidence>
<comment type="subcellular location">
    <subcellularLocation>
        <location evidence="6">Cell membrane</location>
        <topology evidence="6">Multi-pass membrane protein</topology>
    </subcellularLocation>
    <subcellularLocation>
        <location evidence="1">Membrane</location>
        <topology evidence="1">Multi-pass membrane protein</topology>
    </subcellularLocation>
</comment>
<dbReference type="Proteomes" id="UP000198688">
    <property type="component" value="Chromosome I"/>
</dbReference>
<dbReference type="OrthoDB" id="9778589at2"/>
<dbReference type="InterPro" id="IPR051784">
    <property type="entry name" value="Nod_factor_ABC_transporter"/>
</dbReference>
<keyword evidence="9" id="KW-1185">Reference proteome</keyword>
<gene>
    <name evidence="8" type="ORF">SAMN04489716_5434</name>
</gene>
<dbReference type="RefSeq" id="WP_092547231.1">
    <property type="nucleotide sequence ID" value="NZ_BOMJ01000071.1"/>
</dbReference>
<proteinExistence type="inferred from homology"/>
<dbReference type="InterPro" id="IPR013525">
    <property type="entry name" value="ABC2_TM"/>
</dbReference>
<dbReference type="AlphaFoldDB" id="A0A1H2CA41"/>
<protein>
    <recommendedName>
        <fullName evidence="6">Transport permease protein</fullName>
    </recommendedName>
</protein>
<dbReference type="PIRSF" id="PIRSF006648">
    <property type="entry name" value="DrrB"/>
    <property type="match status" value="1"/>
</dbReference>
<organism evidence="8 9">
    <name type="scientific">Actinoplanes derwentensis</name>
    <dbReference type="NCBI Taxonomy" id="113562"/>
    <lineage>
        <taxon>Bacteria</taxon>
        <taxon>Bacillati</taxon>
        <taxon>Actinomycetota</taxon>
        <taxon>Actinomycetes</taxon>
        <taxon>Micromonosporales</taxon>
        <taxon>Micromonosporaceae</taxon>
        <taxon>Actinoplanes</taxon>
    </lineage>
</organism>
<feature type="domain" description="ABC transmembrane type-2" evidence="7">
    <location>
        <begin position="27"/>
        <end position="257"/>
    </location>
</feature>
<dbReference type="GO" id="GO:0046677">
    <property type="term" value="P:response to antibiotic"/>
    <property type="evidence" value="ECO:0007669"/>
    <property type="project" value="UniProtKB-KW"/>
</dbReference>
<name>A0A1H2CA41_9ACTN</name>
<dbReference type="InterPro" id="IPR000412">
    <property type="entry name" value="ABC_2_transport"/>
</dbReference>
<feature type="transmembrane region" description="Helical" evidence="6">
    <location>
        <begin position="112"/>
        <end position="138"/>
    </location>
</feature>
<dbReference type="PRINTS" id="PR00164">
    <property type="entry name" value="ABC2TRNSPORT"/>
</dbReference>
<keyword evidence="4 6" id="KW-0472">Membrane</keyword>
<dbReference type="PANTHER" id="PTHR43229:SF2">
    <property type="entry name" value="NODULATION PROTEIN J"/>
    <property type="match status" value="1"/>
</dbReference>
<evidence type="ECO:0000256" key="5">
    <source>
        <dbReference type="ARBA" id="ARBA00023251"/>
    </source>
</evidence>
<dbReference type="STRING" id="113562.SAMN04489716_5434"/>
<dbReference type="EMBL" id="LT629758">
    <property type="protein sequence ID" value="SDT67147.1"/>
    <property type="molecule type" value="Genomic_DNA"/>
</dbReference>
<dbReference type="GO" id="GO:0140359">
    <property type="term" value="F:ABC-type transporter activity"/>
    <property type="evidence" value="ECO:0007669"/>
    <property type="project" value="InterPro"/>
</dbReference>
<evidence type="ECO:0000256" key="4">
    <source>
        <dbReference type="ARBA" id="ARBA00023136"/>
    </source>
</evidence>
<feature type="transmembrane region" description="Helical" evidence="6">
    <location>
        <begin position="25"/>
        <end position="51"/>
    </location>
</feature>
<evidence type="ECO:0000256" key="6">
    <source>
        <dbReference type="RuleBase" id="RU361157"/>
    </source>
</evidence>
<keyword evidence="2 6" id="KW-0812">Transmembrane</keyword>
<evidence type="ECO:0000313" key="9">
    <source>
        <dbReference type="Proteomes" id="UP000198688"/>
    </source>
</evidence>
<feature type="transmembrane region" description="Helical" evidence="6">
    <location>
        <begin position="144"/>
        <end position="167"/>
    </location>
</feature>
<reference evidence="8 9" key="1">
    <citation type="submission" date="2016-10" db="EMBL/GenBank/DDBJ databases">
        <authorList>
            <person name="de Groot N.N."/>
        </authorList>
    </citation>
    <scope>NUCLEOTIDE SEQUENCE [LARGE SCALE GENOMIC DNA]</scope>
    <source>
        <strain evidence="8 9">DSM 43941</strain>
    </source>
</reference>
<accession>A0A1H2CA41</accession>
<dbReference type="Pfam" id="PF01061">
    <property type="entry name" value="ABC2_membrane"/>
    <property type="match status" value="1"/>
</dbReference>
<feature type="transmembrane region" description="Helical" evidence="6">
    <location>
        <begin position="71"/>
        <end position="91"/>
    </location>
</feature>
<dbReference type="GO" id="GO:0043190">
    <property type="term" value="C:ATP-binding cassette (ABC) transporter complex"/>
    <property type="evidence" value="ECO:0007669"/>
    <property type="project" value="InterPro"/>
</dbReference>
<feature type="transmembrane region" description="Helical" evidence="6">
    <location>
        <begin position="229"/>
        <end position="250"/>
    </location>
</feature>
<dbReference type="PROSITE" id="PS51012">
    <property type="entry name" value="ABC_TM2"/>
    <property type="match status" value="1"/>
</dbReference>
<dbReference type="InterPro" id="IPR047817">
    <property type="entry name" value="ABC2_TM_bact-type"/>
</dbReference>
<comment type="similarity">
    <text evidence="6">Belongs to the ABC-2 integral membrane protein family.</text>
</comment>
<keyword evidence="5" id="KW-0046">Antibiotic resistance</keyword>
<keyword evidence="3 6" id="KW-1133">Transmembrane helix</keyword>
<keyword evidence="6" id="KW-0813">Transport</keyword>